<proteinExistence type="predicted"/>
<name>A0A6S6UM96_9GAMM</name>
<dbReference type="Gene3D" id="3.40.50.1010">
    <property type="entry name" value="5'-nuclease"/>
    <property type="match status" value="1"/>
</dbReference>
<gene>
    <name evidence="2" type="ORF">HELGO_WM65318</name>
</gene>
<evidence type="ECO:0000313" key="2">
    <source>
        <dbReference type="EMBL" id="CAA6830732.1"/>
    </source>
</evidence>
<dbReference type="InterPro" id="IPR002716">
    <property type="entry name" value="PIN_dom"/>
</dbReference>
<dbReference type="AlphaFoldDB" id="A0A6S6UM96"/>
<reference evidence="2" key="1">
    <citation type="submission" date="2020-01" db="EMBL/GenBank/DDBJ databases">
        <authorList>
            <person name="Meier V. D."/>
            <person name="Meier V D."/>
        </authorList>
    </citation>
    <scope>NUCLEOTIDE SEQUENCE</scope>
    <source>
        <strain evidence="2">HLG_WM_MAG_09</strain>
    </source>
</reference>
<dbReference type="EMBL" id="CACVAT010000622">
    <property type="protein sequence ID" value="CAA6830732.1"/>
    <property type="molecule type" value="Genomic_DNA"/>
</dbReference>
<accession>A0A6S6UM96</accession>
<dbReference type="InterPro" id="IPR029060">
    <property type="entry name" value="PIN-like_dom_sf"/>
</dbReference>
<evidence type="ECO:0000259" key="1">
    <source>
        <dbReference type="Pfam" id="PF01850"/>
    </source>
</evidence>
<organism evidence="2">
    <name type="scientific">uncultured Thiotrichaceae bacterium</name>
    <dbReference type="NCBI Taxonomy" id="298394"/>
    <lineage>
        <taxon>Bacteria</taxon>
        <taxon>Pseudomonadati</taxon>
        <taxon>Pseudomonadota</taxon>
        <taxon>Gammaproteobacteria</taxon>
        <taxon>Thiotrichales</taxon>
        <taxon>Thiotrichaceae</taxon>
        <taxon>environmental samples</taxon>
    </lineage>
</organism>
<dbReference type="Pfam" id="PF01850">
    <property type="entry name" value="PIN"/>
    <property type="match status" value="1"/>
</dbReference>
<dbReference type="SUPFAM" id="SSF88723">
    <property type="entry name" value="PIN domain-like"/>
    <property type="match status" value="1"/>
</dbReference>
<feature type="domain" description="PIN" evidence="1">
    <location>
        <begin position="12"/>
        <end position="133"/>
    </location>
</feature>
<protein>
    <recommendedName>
        <fullName evidence="1">PIN domain-containing protein</fullName>
    </recommendedName>
</protein>
<sequence>MGVIDKIQGKRVYLDTNIFVYIFENYPEYQAVVDDILVSITSDSIDCFTNEITLGELLVSPFKNGQEDIATRYIKILNDKEFVNLTPAIQSTHIEAARIRANSGMKYPDALHVASALLSGCDVFLTNDKGIKPVEGIELVQLS</sequence>